<reference evidence="2" key="2">
    <citation type="journal article" date="2015" name="Data Brief">
        <title>Shoot transcriptome of the giant reed, Arundo donax.</title>
        <authorList>
            <person name="Barrero R.A."/>
            <person name="Guerrero F.D."/>
            <person name="Moolhuijzen P."/>
            <person name="Goolsby J.A."/>
            <person name="Tidwell J."/>
            <person name="Bellgard S.E."/>
            <person name="Bellgard M.I."/>
        </authorList>
    </citation>
    <scope>NUCLEOTIDE SEQUENCE</scope>
    <source>
        <tissue evidence="2">Shoot tissue taken approximately 20 cm above the soil surface</tissue>
    </source>
</reference>
<proteinExistence type="predicted"/>
<dbReference type="AlphaFoldDB" id="A0A0A9EWC2"/>
<name>A0A0A9EWC2_ARUDO</name>
<accession>A0A0A9EWC2</accession>
<keyword evidence="1" id="KW-1133">Transmembrane helix</keyword>
<protein>
    <submittedName>
        <fullName evidence="2">Uncharacterized protein</fullName>
    </submittedName>
</protein>
<organism evidence="2">
    <name type="scientific">Arundo donax</name>
    <name type="common">Giant reed</name>
    <name type="synonym">Donax arundinaceus</name>
    <dbReference type="NCBI Taxonomy" id="35708"/>
    <lineage>
        <taxon>Eukaryota</taxon>
        <taxon>Viridiplantae</taxon>
        <taxon>Streptophyta</taxon>
        <taxon>Embryophyta</taxon>
        <taxon>Tracheophyta</taxon>
        <taxon>Spermatophyta</taxon>
        <taxon>Magnoliopsida</taxon>
        <taxon>Liliopsida</taxon>
        <taxon>Poales</taxon>
        <taxon>Poaceae</taxon>
        <taxon>PACMAD clade</taxon>
        <taxon>Arundinoideae</taxon>
        <taxon>Arundineae</taxon>
        <taxon>Arundo</taxon>
    </lineage>
</organism>
<feature type="transmembrane region" description="Helical" evidence="1">
    <location>
        <begin position="24"/>
        <end position="42"/>
    </location>
</feature>
<keyword evidence="1" id="KW-0812">Transmembrane</keyword>
<evidence type="ECO:0000313" key="2">
    <source>
        <dbReference type="EMBL" id="JAE05050.1"/>
    </source>
</evidence>
<evidence type="ECO:0000256" key="1">
    <source>
        <dbReference type="SAM" id="Phobius"/>
    </source>
</evidence>
<reference evidence="2" key="1">
    <citation type="submission" date="2014-09" db="EMBL/GenBank/DDBJ databases">
        <authorList>
            <person name="Magalhaes I.L.F."/>
            <person name="Oliveira U."/>
            <person name="Santos F.R."/>
            <person name="Vidigal T.H.D.A."/>
            <person name="Brescovit A.D."/>
            <person name="Santos A.J."/>
        </authorList>
    </citation>
    <scope>NUCLEOTIDE SEQUENCE</scope>
    <source>
        <tissue evidence="2">Shoot tissue taken approximately 20 cm above the soil surface</tissue>
    </source>
</reference>
<keyword evidence="1" id="KW-0472">Membrane</keyword>
<sequence>MQYVNCSTTFIYLPIFNTNAYNAYTIYIYIYIYIYIAQYNALKKHHTRKAQNCLAQNTGT</sequence>
<dbReference type="EMBL" id="GBRH01192846">
    <property type="protein sequence ID" value="JAE05050.1"/>
    <property type="molecule type" value="Transcribed_RNA"/>
</dbReference>